<dbReference type="Gene3D" id="1.10.10.10">
    <property type="entry name" value="Winged helix-like DNA-binding domain superfamily/Winged helix DNA-binding domain"/>
    <property type="match status" value="1"/>
</dbReference>
<name>A0AAT9FNW9_9BACT</name>
<dbReference type="InterPro" id="IPR036388">
    <property type="entry name" value="WH-like_DNA-bd_sf"/>
</dbReference>
<dbReference type="Pfam" id="PF13509">
    <property type="entry name" value="S1_2"/>
    <property type="match status" value="2"/>
</dbReference>
<evidence type="ECO:0000256" key="1">
    <source>
        <dbReference type="PIRNR" id="PIRNR012524"/>
    </source>
</evidence>
<dbReference type="EMBL" id="AP026866">
    <property type="protein sequence ID" value="BDS07594.1"/>
    <property type="molecule type" value="Genomic_DNA"/>
</dbReference>
<dbReference type="Pfam" id="PF17783">
    <property type="entry name" value="WHD_CvfB"/>
    <property type="match status" value="1"/>
</dbReference>
<evidence type="ECO:0000313" key="3">
    <source>
        <dbReference type="EMBL" id="BDS07594.1"/>
    </source>
</evidence>
<dbReference type="KEGG" id="osu:NT6N_26340"/>
<accession>A0AAT9FNW9</accession>
<proteinExistence type="inferred from homology"/>
<sequence length="278" mass="30985">MAEIGERARLKVLRESSPGLFIDSEGVNGEVLLPRNETIGEVRLGDTVDVFLYCDSEDRPIATMKTPLAMPGEFATLRCVNVTPVGSFLDWGLAKDLLVPFREQLNRLDVGQSYAVYVYVDEKSGRIVASRRIGRFLSKERPDYQVGQEVDLRIYGKTDLGYKAIINDEYSGVLFANQVFQELQSGEQTKGYITGIRSDGKVDLSLHKSGQAKIDDLEGRIKEELDARGGYWELCDASPAEDIYEELGVSKKAFKRATGALFRKRLITIGKDGIRSTT</sequence>
<dbReference type="InterPro" id="IPR014464">
    <property type="entry name" value="CvfB_fam"/>
</dbReference>
<dbReference type="PANTHER" id="PTHR37296:SF1">
    <property type="entry name" value="CONSERVED VIRULENCE FACTOR B"/>
    <property type="match status" value="1"/>
</dbReference>
<feature type="domain" description="S1 motif" evidence="2">
    <location>
        <begin position="70"/>
        <end position="132"/>
    </location>
</feature>
<dbReference type="PANTHER" id="PTHR37296">
    <property type="entry name" value="CONSERVED VIRULENCE FACTOR B"/>
    <property type="match status" value="1"/>
</dbReference>
<reference evidence="3" key="1">
    <citation type="submission" date="2024-07" db="EMBL/GenBank/DDBJ databases">
        <title>Complete genome sequence of Verrucomicrobiaceae bacterium NT6N.</title>
        <authorList>
            <person name="Huang C."/>
            <person name="Takami H."/>
            <person name="Hamasaki K."/>
        </authorList>
    </citation>
    <scope>NUCLEOTIDE SEQUENCE</scope>
    <source>
        <strain evidence="3">NT6N</strain>
    </source>
</reference>
<feature type="domain" description="S1 motif" evidence="2">
    <location>
        <begin position="145"/>
        <end position="207"/>
    </location>
</feature>
<comment type="similarity">
    <text evidence="1">Belongs to the CvfB family.</text>
</comment>
<dbReference type="AlphaFoldDB" id="A0AAT9FNW9"/>
<feature type="domain" description="S1 motif" evidence="2">
    <location>
        <begin position="3"/>
        <end position="65"/>
    </location>
</feature>
<dbReference type="InterPro" id="IPR003029">
    <property type="entry name" value="S1_domain"/>
</dbReference>
<organism evidence="3">
    <name type="scientific">Oceaniferula spumae</name>
    <dbReference type="NCBI Taxonomy" id="2979115"/>
    <lineage>
        <taxon>Bacteria</taxon>
        <taxon>Pseudomonadati</taxon>
        <taxon>Verrucomicrobiota</taxon>
        <taxon>Verrucomicrobiia</taxon>
        <taxon>Verrucomicrobiales</taxon>
        <taxon>Verrucomicrobiaceae</taxon>
        <taxon>Oceaniferula</taxon>
    </lineage>
</organism>
<gene>
    <name evidence="3" type="ORF">NT6N_26340</name>
</gene>
<dbReference type="PIRSF" id="PIRSF012524">
    <property type="entry name" value="YitL_S1"/>
    <property type="match status" value="1"/>
</dbReference>
<dbReference type="InterPro" id="IPR012340">
    <property type="entry name" value="NA-bd_OB-fold"/>
</dbReference>
<dbReference type="Gene3D" id="2.40.50.140">
    <property type="entry name" value="Nucleic acid-binding proteins"/>
    <property type="match status" value="2"/>
</dbReference>
<dbReference type="InterPro" id="IPR039566">
    <property type="entry name" value="CvfB_S1_st"/>
</dbReference>
<dbReference type="SMART" id="SM00316">
    <property type="entry name" value="S1"/>
    <property type="match status" value="3"/>
</dbReference>
<dbReference type="InterPro" id="IPR040764">
    <property type="entry name" value="CvfB_WH"/>
</dbReference>
<dbReference type="GO" id="GO:0003676">
    <property type="term" value="F:nucleic acid binding"/>
    <property type="evidence" value="ECO:0007669"/>
    <property type="project" value="InterPro"/>
</dbReference>
<protein>
    <submittedName>
        <fullName evidence="3">GntR family transcriptional regulator</fullName>
    </submittedName>
</protein>
<evidence type="ECO:0000259" key="2">
    <source>
        <dbReference type="SMART" id="SM00316"/>
    </source>
</evidence>